<feature type="coiled-coil region" evidence="10">
    <location>
        <begin position="326"/>
        <end position="362"/>
    </location>
</feature>
<comment type="similarity">
    <text evidence="2 9">Belongs to the RecN family.</text>
</comment>
<dbReference type="NCBIfam" id="NF008121">
    <property type="entry name" value="PRK10869.1"/>
    <property type="match status" value="1"/>
</dbReference>
<organism evidence="12 13">
    <name type="scientific">Tepidiphilus thermophilus</name>
    <dbReference type="NCBI Taxonomy" id="876478"/>
    <lineage>
        <taxon>Bacteria</taxon>
        <taxon>Pseudomonadati</taxon>
        <taxon>Pseudomonadota</taxon>
        <taxon>Hydrogenophilia</taxon>
        <taxon>Hydrogenophilales</taxon>
        <taxon>Hydrogenophilaceae</taxon>
        <taxon>Tepidiphilus</taxon>
    </lineage>
</organism>
<dbReference type="Gene3D" id="3.40.50.300">
    <property type="entry name" value="P-loop containing nucleotide triphosphate hydrolases"/>
    <property type="match status" value="2"/>
</dbReference>
<dbReference type="FunFam" id="3.40.50.300:FF:000319">
    <property type="entry name" value="DNA repair protein RecN"/>
    <property type="match status" value="1"/>
</dbReference>
<dbReference type="GO" id="GO:0006281">
    <property type="term" value="P:DNA repair"/>
    <property type="evidence" value="ECO:0007669"/>
    <property type="project" value="UniProtKB-KW"/>
</dbReference>
<feature type="domain" description="RecF/RecN/SMC N-terminal" evidence="11">
    <location>
        <begin position="2"/>
        <end position="507"/>
    </location>
</feature>
<dbReference type="OrthoDB" id="9806954at2"/>
<protein>
    <recommendedName>
        <fullName evidence="3 9">DNA repair protein RecN</fullName>
    </recommendedName>
    <alternativeName>
        <fullName evidence="8 9">Recombination protein N</fullName>
    </alternativeName>
</protein>
<evidence type="ECO:0000259" key="11">
    <source>
        <dbReference type="Pfam" id="PF02463"/>
    </source>
</evidence>
<dbReference type="EMBL" id="CYHH01000016">
    <property type="protein sequence ID" value="CUB07986.1"/>
    <property type="molecule type" value="Genomic_DNA"/>
</dbReference>
<sequence>MLVRLTIREFVLVRELALDFAPGFGVLTGETGAGKSILLDALDLLLGGRASAEVIRQGAERAEVALECTLPPAAEARAWLEAHGIEAEGDTILLRRNIERSGRSRAWIEAVPVPAAALREFGAWIADIHGQHAHHALLEGAVQRRMLDRLAGAEALAEEVRRRFVAWESARERLAQARERQASLGEERERLLWQLQEWERLALRPGEWEEVQQEHRRLAHAAQLLQQVAQAAALLSEDEPSAQGLLGQAERALAGSLDYDARLAEAVQLVSEARIGVQEAAASLRRYLDAFELDPARLAELERRLAAIDEFARRYRVPPEELFALAERWRERLAALEESADLERLEREARAAESAYFESARALGERRRETAEWLSAEVSAAMQTLAMKGGRFEAALVPGEPAATGLERVEFRVAANPSQALAPLARVASGGELSRIGLAIQVIASRASDTPTLIFDEVDVGIGGAVAEIVGRSLWQLGRDRQVLAVTHLPQVAAWADWQLRVWKEEEGGAMHTRVEALEPAARVEEIARMLGGLEITDTTREHARELLARRGMNQTEPPPAG</sequence>
<keyword evidence="13" id="KW-1185">Reference proteome</keyword>
<keyword evidence="5 9" id="KW-0227">DNA damage</keyword>
<evidence type="ECO:0000256" key="3">
    <source>
        <dbReference type="ARBA" id="ARBA00021315"/>
    </source>
</evidence>
<dbReference type="AlphaFoldDB" id="A0A0K6IXZ3"/>
<evidence type="ECO:0000256" key="2">
    <source>
        <dbReference type="ARBA" id="ARBA00009441"/>
    </source>
</evidence>
<keyword evidence="4" id="KW-0547">Nucleotide-binding</keyword>
<dbReference type="GO" id="GO:0005524">
    <property type="term" value="F:ATP binding"/>
    <property type="evidence" value="ECO:0007669"/>
    <property type="project" value="UniProtKB-KW"/>
</dbReference>
<evidence type="ECO:0000256" key="9">
    <source>
        <dbReference type="PIRNR" id="PIRNR003128"/>
    </source>
</evidence>
<dbReference type="NCBIfam" id="TIGR00634">
    <property type="entry name" value="recN"/>
    <property type="match status" value="1"/>
</dbReference>
<accession>A0A0K6IXZ3</accession>
<dbReference type="GO" id="GO:0043590">
    <property type="term" value="C:bacterial nucleoid"/>
    <property type="evidence" value="ECO:0007669"/>
    <property type="project" value="TreeGrafter"/>
</dbReference>
<dbReference type="GO" id="GO:0009432">
    <property type="term" value="P:SOS response"/>
    <property type="evidence" value="ECO:0007669"/>
    <property type="project" value="TreeGrafter"/>
</dbReference>
<evidence type="ECO:0000256" key="7">
    <source>
        <dbReference type="ARBA" id="ARBA00023204"/>
    </source>
</evidence>
<keyword evidence="6" id="KW-0067">ATP-binding</keyword>
<dbReference type="InterPro" id="IPR003395">
    <property type="entry name" value="RecF/RecN/SMC_N"/>
</dbReference>
<evidence type="ECO:0000313" key="13">
    <source>
        <dbReference type="Proteomes" id="UP000182108"/>
    </source>
</evidence>
<evidence type="ECO:0000256" key="6">
    <source>
        <dbReference type="ARBA" id="ARBA00022840"/>
    </source>
</evidence>
<proteinExistence type="inferred from homology"/>
<dbReference type="InterPro" id="IPR027417">
    <property type="entry name" value="P-loop_NTPase"/>
</dbReference>
<dbReference type="FunFam" id="3.40.50.300:FF:000356">
    <property type="entry name" value="DNA repair protein RecN"/>
    <property type="match status" value="1"/>
</dbReference>
<dbReference type="Proteomes" id="UP000182108">
    <property type="component" value="Unassembled WGS sequence"/>
</dbReference>
<dbReference type="Pfam" id="PF02463">
    <property type="entry name" value="SMC_N"/>
    <property type="match status" value="1"/>
</dbReference>
<keyword evidence="10" id="KW-0175">Coiled coil</keyword>
<comment type="function">
    <text evidence="1 9">May be involved in recombinational repair of damaged DNA.</text>
</comment>
<dbReference type="SUPFAM" id="SSF52540">
    <property type="entry name" value="P-loop containing nucleoside triphosphate hydrolases"/>
    <property type="match status" value="1"/>
</dbReference>
<evidence type="ECO:0000256" key="10">
    <source>
        <dbReference type="SAM" id="Coils"/>
    </source>
</evidence>
<reference evidence="13" key="1">
    <citation type="submission" date="2015-08" db="EMBL/GenBank/DDBJ databases">
        <authorList>
            <person name="Babu N.S."/>
            <person name="Beckwith C.J."/>
            <person name="Beseler K.G."/>
            <person name="Brison A."/>
            <person name="Carone J.V."/>
            <person name="Caskin T.P."/>
            <person name="Diamond M."/>
            <person name="Durham M.E."/>
            <person name="Foxe J.M."/>
            <person name="Go M."/>
            <person name="Henderson B.A."/>
            <person name="Jones I.B."/>
            <person name="McGettigan J.A."/>
            <person name="Micheletti S.J."/>
            <person name="Nasrallah M.E."/>
            <person name="Ortiz D."/>
            <person name="Piller C.R."/>
            <person name="Privatt S.R."/>
            <person name="Schneider S.L."/>
            <person name="Sharp S."/>
            <person name="Smith T.C."/>
            <person name="Stanton J.D."/>
            <person name="Ullery H.E."/>
            <person name="Wilson R.J."/>
            <person name="Serrano M.G."/>
            <person name="Buck G."/>
            <person name="Lee V."/>
            <person name="Wang Y."/>
            <person name="Carvalho R."/>
            <person name="Voegtly L."/>
            <person name="Shi R."/>
            <person name="Duckworth R."/>
            <person name="Johnson A."/>
            <person name="Loviza R."/>
            <person name="Walstead R."/>
            <person name="Shah Z."/>
            <person name="Kiflezghi M."/>
            <person name="Wade K."/>
            <person name="Ball S.L."/>
            <person name="Bradley K.W."/>
            <person name="Asai D.J."/>
            <person name="Bowman C.A."/>
            <person name="Russell D.A."/>
            <person name="Pope W.H."/>
            <person name="Jacobs-Sera D."/>
            <person name="Hendrix R.W."/>
            <person name="Hatfull G.F."/>
        </authorList>
    </citation>
    <scope>NUCLEOTIDE SEQUENCE [LARGE SCALE GENOMIC DNA]</scope>
    <source>
        <strain evidence="13">JCM 19170</strain>
    </source>
</reference>
<dbReference type="PANTHER" id="PTHR11059">
    <property type="entry name" value="DNA REPAIR PROTEIN RECN"/>
    <property type="match status" value="1"/>
</dbReference>
<evidence type="ECO:0000256" key="5">
    <source>
        <dbReference type="ARBA" id="ARBA00022763"/>
    </source>
</evidence>
<dbReference type="PANTHER" id="PTHR11059:SF0">
    <property type="entry name" value="DNA REPAIR PROTEIN RECN"/>
    <property type="match status" value="1"/>
</dbReference>
<dbReference type="RefSeq" id="WP_055424233.1">
    <property type="nucleotide sequence ID" value="NZ_CYHH01000016.1"/>
</dbReference>
<evidence type="ECO:0000313" key="12">
    <source>
        <dbReference type="EMBL" id="CUB07986.1"/>
    </source>
</evidence>
<dbReference type="GO" id="GO:0006310">
    <property type="term" value="P:DNA recombination"/>
    <property type="evidence" value="ECO:0007669"/>
    <property type="project" value="InterPro"/>
</dbReference>
<dbReference type="PIRSF" id="PIRSF003128">
    <property type="entry name" value="RecN"/>
    <property type="match status" value="1"/>
</dbReference>
<evidence type="ECO:0000256" key="1">
    <source>
        <dbReference type="ARBA" id="ARBA00003618"/>
    </source>
</evidence>
<dbReference type="CDD" id="cd03241">
    <property type="entry name" value="ABC_RecN"/>
    <property type="match status" value="1"/>
</dbReference>
<keyword evidence="7 9" id="KW-0234">DNA repair</keyword>
<gene>
    <name evidence="12" type="ORF">Ga0061068_11619</name>
</gene>
<evidence type="ECO:0000256" key="8">
    <source>
        <dbReference type="ARBA" id="ARBA00033408"/>
    </source>
</evidence>
<name>A0A0K6IXZ3_9PROT</name>
<dbReference type="InterPro" id="IPR004604">
    <property type="entry name" value="DNA_recomb/repair_RecN"/>
</dbReference>
<evidence type="ECO:0000256" key="4">
    <source>
        <dbReference type="ARBA" id="ARBA00022741"/>
    </source>
</evidence>